<evidence type="ECO:0000259" key="9">
    <source>
        <dbReference type="Pfam" id="PF01743"/>
    </source>
</evidence>
<dbReference type="RefSeq" id="WP_038145551.1">
    <property type="nucleotide sequence ID" value="NZ_AQRC01000006.1"/>
</dbReference>
<dbReference type="Gene3D" id="1.10.3090.10">
    <property type="entry name" value="cca-adding enzyme, domain 2"/>
    <property type="match status" value="1"/>
</dbReference>
<name>A0A085TWI2_9RHOB</name>
<sequence>MKLTGDWIEAAHTQQVLAMLEAGGHQALLVGGCVRNSALGQPVHDIDIATDARPERVIALAEAAGLKPVPTGIDHGTITVVADHKPHEITTFRRDVETHGRHATVAFSDDIAEDAARRDFTMNALYARADGTVIDPLETGLEDLAARHVRFVGDAQARIREDYLRILRFFRFTAWYGRELDADGLAACAENCAGIETLSRERLGAEMRKLLAAPDPSRAVAAMAQAGVLTAVLPGADARALAPLIHLEDRPADAIRRLAVLGGDGVAERLRLSNRDARRLETFKEAISGSGDPAVLGYRYGEEDGASALLLRQALMGQEMPDGWQKRLCFGAKQEFPLRAADLMPDYQGKALGERLRALELRWIESGFSLDRAALLR</sequence>
<evidence type="ECO:0000256" key="8">
    <source>
        <dbReference type="RuleBase" id="RU003953"/>
    </source>
</evidence>
<comment type="similarity">
    <text evidence="8">Belongs to the tRNA nucleotidyltransferase/poly(A) polymerase family.</text>
</comment>
<keyword evidence="3" id="KW-0819">tRNA processing</keyword>
<comment type="cofactor">
    <cofactor evidence="1">
        <name>Mg(2+)</name>
        <dbReference type="ChEBI" id="CHEBI:18420"/>
    </cofactor>
</comment>
<keyword evidence="2 8" id="KW-0808">Transferase</keyword>
<evidence type="ECO:0000259" key="10">
    <source>
        <dbReference type="Pfam" id="PF12627"/>
    </source>
</evidence>
<dbReference type="InterPro" id="IPR043519">
    <property type="entry name" value="NT_sf"/>
</dbReference>
<feature type="domain" description="Poly A polymerase head" evidence="9">
    <location>
        <begin position="28"/>
        <end position="150"/>
    </location>
</feature>
<dbReference type="PATRIC" id="fig|1317124.6.peg.1806"/>
<keyword evidence="7" id="KW-0460">Magnesium</keyword>
<dbReference type="STRING" id="1317124.DW2_08896"/>
<dbReference type="CDD" id="cd05398">
    <property type="entry name" value="NT_ClassII-CCAase"/>
    <property type="match status" value="1"/>
</dbReference>
<dbReference type="GO" id="GO:0046872">
    <property type="term" value="F:metal ion binding"/>
    <property type="evidence" value="ECO:0007669"/>
    <property type="project" value="UniProtKB-KW"/>
</dbReference>
<feature type="domain" description="tRNA nucleotidyltransferase/poly(A) polymerase RNA and SrmB- binding" evidence="10">
    <location>
        <begin position="181"/>
        <end position="237"/>
    </location>
</feature>
<evidence type="ECO:0000256" key="1">
    <source>
        <dbReference type="ARBA" id="ARBA00001946"/>
    </source>
</evidence>
<dbReference type="InterPro" id="IPR050264">
    <property type="entry name" value="Bact_CCA-adding_enz_type3_sf"/>
</dbReference>
<evidence type="ECO:0000256" key="7">
    <source>
        <dbReference type="ARBA" id="ARBA00022842"/>
    </source>
</evidence>
<keyword evidence="4" id="KW-0548">Nucleotidyltransferase</keyword>
<dbReference type="Gene3D" id="3.30.460.10">
    <property type="entry name" value="Beta Polymerase, domain 2"/>
    <property type="match status" value="1"/>
</dbReference>
<protein>
    <submittedName>
        <fullName evidence="11">CCA-adding enzyme</fullName>
    </submittedName>
</protein>
<dbReference type="InterPro" id="IPR002646">
    <property type="entry name" value="PolA_pol_head_dom"/>
</dbReference>
<organism evidence="11 12">
    <name type="scientific">Thioclava atlantica</name>
    <dbReference type="NCBI Taxonomy" id="1317124"/>
    <lineage>
        <taxon>Bacteria</taxon>
        <taxon>Pseudomonadati</taxon>
        <taxon>Pseudomonadota</taxon>
        <taxon>Alphaproteobacteria</taxon>
        <taxon>Rhodobacterales</taxon>
        <taxon>Paracoccaceae</taxon>
        <taxon>Thioclava</taxon>
    </lineage>
</organism>
<reference evidence="12" key="1">
    <citation type="submission" date="2013-04" db="EMBL/GenBank/DDBJ databases">
        <title>Thioclava sp. 13D2W-2 Genome Sequencing.</title>
        <authorList>
            <person name="Lai Q."/>
            <person name="Li G."/>
            <person name="Shao Z."/>
        </authorList>
    </citation>
    <scope>NUCLEOTIDE SEQUENCE [LARGE SCALE GENOMIC DNA]</scope>
    <source>
        <strain evidence="12">13D2W-2</strain>
    </source>
</reference>
<dbReference type="GO" id="GO:0000049">
    <property type="term" value="F:tRNA binding"/>
    <property type="evidence" value="ECO:0007669"/>
    <property type="project" value="TreeGrafter"/>
</dbReference>
<dbReference type="Pfam" id="PF01743">
    <property type="entry name" value="PolyA_pol"/>
    <property type="match status" value="1"/>
</dbReference>
<evidence type="ECO:0000256" key="2">
    <source>
        <dbReference type="ARBA" id="ARBA00022679"/>
    </source>
</evidence>
<evidence type="ECO:0000256" key="3">
    <source>
        <dbReference type="ARBA" id="ARBA00022694"/>
    </source>
</evidence>
<dbReference type="PROSITE" id="PS51257">
    <property type="entry name" value="PROKAR_LIPOPROTEIN"/>
    <property type="match status" value="1"/>
</dbReference>
<dbReference type="InterPro" id="IPR032828">
    <property type="entry name" value="PolyA_RNA-bd"/>
</dbReference>
<proteinExistence type="inferred from homology"/>
<dbReference type="GO" id="GO:0008033">
    <property type="term" value="P:tRNA processing"/>
    <property type="evidence" value="ECO:0007669"/>
    <property type="project" value="UniProtKB-KW"/>
</dbReference>
<dbReference type="PANTHER" id="PTHR46173:SF1">
    <property type="entry name" value="CCA TRNA NUCLEOTIDYLTRANSFERASE 1, MITOCHONDRIAL"/>
    <property type="match status" value="1"/>
</dbReference>
<gene>
    <name evidence="11" type="ORF">DW2_08896</name>
</gene>
<evidence type="ECO:0000313" key="11">
    <source>
        <dbReference type="EMBL" id="KFE35079.1"/>
    </source>
</evidence>
<evidence type="ECO:0000313" key="12">
    <source>
        <dbReference type="Proteomes" id="UP000028607"/>
    </source>
</evidence>
<keyword evidence="8" id="KW-0694">RNA-binding</keyword>
<keyword evidence="6" id="KW-0547">Nucleotide-binding</keyword>
<accession>A0A085TWI2</accession>
<dbReference type="OrthoDB" id="9805698at2"/>
<dbReference type="AlphaFoldDB" id="A0A085TWI2"/>
<keyword evidence="5" id="KW-0479">Metal-binding</keyword>
<dbReference type="GO" id="GO:0000166">
    <property type="term" value="F:nucleotide binding"/>
    <property type="evidence" value="ECO:0007669"/>
    <property type="project" value="UniProtKB-KW"/>
</dbReference>
<evidence type="ECO:0000256" key="6">
    <source>
        <dbReference type="ARBA" id="ARBA00022741"/>
    </source>
</evidence>
<comment type="caution">
    <text evidence="11">The sequence shown here is derived from an EMBL/GenBank/DDBJ whole genome shotgun (WGS) entry which is preliminary data.</text>
</comment>
<dbReference type="GO" id="GO:0016779">
    <property type="term" value="F:nucleotidyltransferase activity"/>
    <property type="evidence" value="ECO:0007669"/>
    <property type="project" value="UniProtKB-KW"/>
</dbReference>
<evidence type="ECO:0000256" key="4">
    <source>
        <dbReference type="ARBA" id="ARBA00022695"/>
    </source>
</evidence>
<dbReference type="Pfam" id="PF12627">
    <property type="entry name" value="PolyA_pol_RNAbd"/>
    <property type="match status" value="1"/>
</dbReference>
<dbReference type="Proteomes" id="UP000028607">
    <property type="component" value="Unassembled WGS sequence"/>
</dbReference>
<dbReference type="SUPFAM" id="SSF81891">
    <property type="entry name" value="Poly A polymerase C-terminal region-like"/>
    <property type="match status" value="1"/>
</dbReference>
<dbReference type="eggNOG" id="COG0617">
    <property type="taxonomic scope" value="Bacteria"/>
</dbReference>
<dbReference type="PANTHER" id="PTHR46173">
    <property type="entry name" value="CCA TRNA NUCLEOTIDYLTRANSFERASE 1, MITOCHONDRIAL"/>
    <property type="match status" value="1"/>
</dbReference>
<dbReference type="EMBL" id="AQRC01000006">
    <property type="protein sequence ID" value="KFE35079.1"/>
    <property type="molecule type" value="Genomic_DNA"/>
</dbReference>
<reference evidence="11 12" key="2">
    <citation type="journal article" date="2015" name="Antonie Van Leeuwenhoek">
        <title>Thioclava indica sp. nov., isolated from surface seawater of the Indian Ocean.</title>
        <authorList>
            <person name="Liu Y."/>
            <person name="Lai Q."/>
            <person name="Du J."/>
            <person name="Xu H."/>
            <person name="Jiang L."/>
            <person name="Shao Z."/>
        </authorList>
    </citation>
    <scope>NUCLEOTIDE SEQUENCE [LARGE SCALE GENOMIC DNA]</scope>
    <source>
        <strain evidence="11 12">13D2W-2</strain>
    </source>
</reference>
<dbReference type="SUPFAM" id="SSF81301">
    <property type="entry name" value="Nucleotidyltransferase"/>
    <property type="match status" value="1"/>
</dbReference>
<keyword evidence="12" id="KW-1185">Reference proteome</keyword>
<evidence type="ECO:0000256" key="5">
    <source>
        <dbReference type="ARBA" id="ARBA00022723"/>
    </source>
</evidence>